<dbReference type="InterPro" id="IPR050963">
    <property type="entry name" value="Sirohydro_Cobaltochel/CbiX"/>
</dbReference>
<organism evidence="3 4">
    <name type="scientific">Pontibacillus salicampi</name>
    <dbReference type="NCBI Taxonomy" id="1449801"/>
    <lineage>
        <taxon>Bacteria</taxon>
        <taxon>Bacillati</taxon>
        <taxon>Bacillota</taxon>
        <taxon>Bacilli</taxon>
        <taxon>Bacillales</taxon>
        <taxon>Bacillaceae</taxon>
        <taxon>Pontibacillus</taxon>
    </lineage>
</organism>
<dbReference type="EMBL" id="JBHLTP010000024">
    <property type="protein sequence ID" value="MFC0526036.1"/>
    <property type="molecule type" value="Genomic_DNA"/>
</dbReference>
<gene>
    <name evidence="3" type="ORF">ACFFGV_20890</name>
</gene>
<dbReference type="Gene3D" id="3.40.50.1400">
    <property type="match status" value="2"/>
</dbReference>
<dbReference type="Proteomes" id="UP001589836">
    <property type="component" value="Unassembled WGS sequence"/>
</dbReference>
<dbReference type="CDD" id="cd03416">
    <property type="entry name" value="CbiX_SirB_N"/>
    <property type="match status" value="1"/>
</dbReference>
<dbReference type="RefSeq" id="WP_377351890.1">
    <property type="nucleotide sequence ID" value="NZ_JBHLTP010000024.1"/>
</dbReference>
<keyword evidence="2" id="KW-0456">Lyase</keyword>
<keyword evidence="4" id="KW-1185">Reference proteome</keyword>
<keyword evidence="1" id="KW-0479">Metal-binding</keyword>
<dbReference type="PANTHER" id="PTHR33542:SF3">
    <property type="entry name" value="SIROHYDROCHLORIN FERROCHELATASE, CHLOROPLASTIC"/>
    <property type="match status" value="1"/>
</dbReference>
<sequence length="243" mass="27171">MQAILYVCHGSRVAEGRRQAVSFVEQCQESVDAPIQEICFLELADPTIEQGITACVEKGATHIAVIPILLLTATHAKHDIPEEVDNMKSRYPHVHFQYGAPFGVHRRIVDILVERIQEQGKRIEDDDMILLVGRGSSDPDVKKSFASIEGYVQAKTGVHHIQTCFLAAADPSFEEGLEIAKQSQAKRVFVLPYLLFTGVLMGEMTEAIEALDTHKEFVLCQYLGYHDNLRDVLQDRVKEAINA</sequence>
<dbReference type="CDD" id="cd03414">
    <property type="entry name" value="CbiX_SirB_C"/>
    <property type="match status" value="1"/>
</dbReference>
<reference evidence="3 4" key="1">
    <citation type="submission" date="2024-09" db="EMBL/GenBank/DDBJ databases">
        <authorList>
            <person name="Sun Q."/>
            <person name="Mori K."/>
        </authorList>
    </citation>
    <scope>NUCLEOTIDE SEQUENCE [LARGE SCALE GENOMIC DNA]</scope>
    <source>
        <strain evidence="3 4">NCAIM B.02529</strain>
    </source>
</reference>
<dbReference type="SUPFAM" id="SSF53800">
    <property type="entry name" value="Chelatase"/>
    <property type="match status" value="1"/>
</dbReference>
<evidence type="ECO:0000256" key="1">
    <source>
        <dbReference type="ARBA" id="ARBA00022723"/>
    </source>
</evidence>
<evidence type="ECO:0000313" key="3">
    <source>
        <dbReference type="EMBL" id="MFC0526036.1"/>
    </source>
</evidence>
<name>A0ABV6LUE2_9BACI</name>
<accession>A0ABV6LUE2</accession>
<evidence type="ECO:0000256" key="2">
    <source>
        <dbReference type="ARBA" id="ARBA00023239"/>
    </source>
</evidence>
<dbReference type="InterPro" id="IPR002762">
    <property type="entry name" value="CbiX-like"/>
</dbReference>
<comment type="caution">
    <text evidence="3">The sequence shown here is derived from an EMBL/GenBank/DDBJ whole genome shotgun (WGS) entry which is preliminary data.</text>
</comment>
<dbReference type="Pfam" id="PF01903">
    <property type="entry name" value="CbiX"/>
    <property type="match status" value="2"/>
</dbReference>
<proteinExistence type="predicted"/>
<evidence type="ECO:0000313" key="4">
    <source>
        <dbReference type="Proteomes" id="UP001589836"/>
    </source>
</evidence>
<dbReference type="PANTHER" id="PTHR33542">
    <property type="entry name" value="SIROHYDROCHLORIN FERROCHELATASE, CHLOROPLASTIC"/>
    <property type="match status" value="1"/>
</dbReference>
<protein>
    <submittedName>
        <fullName evidence="3">Sirohydrochlorin chelatase</fullName>
    </submittedName>
</protein>